<evidence type="ECO:0000256" key="4">
    <source>
        <dbReference type="ARBA" id="ARBA00023157"/>
    </source>
</evidence>
<evidence type="ECO:0000259" key="9">
    <source>
        <dbReference type="PROSITE" id="PS50026"/>
    </source>
</evidence>
<dbReference type="SUPFAM" id="SSF57196">
    <property type="entry name" value="EGF/Laminin"/>
    <property type="match status" value="1"/>
</dbReference>
<dbReference type="InterPro" id="IPR000742">
    <property type="entry name" value="EGF"/>
</dbReference>
<dbReference type="InterPro" id="IPR018097">
    <property type="entry name" value="EGF_Ca-bd_CS"/>
</dbReference>
<sequence>MPSLLNTPELVVGIFPTTYHYYNIISNTSNDIDIVYTSSYTVINTVTGPEDYISYLQSSEEATPLQDTNTYYSRVTLRNSMQDHKLILTDENILTQVIITESIPPRGETNIVIYATNTFLTTVTDLVSGPDTDPASGANPILQSQYNNEVKTINNKFKPSIETVITNVLSTTSHNSFLVSGLGCVNNKKKEKVEKIICSSLEGQSFQKDSSLIESMIYPNDTKNNTTKLIVRTRPNLHNKFAEYVYNATNSNIKDEETTNNYNYTRTRPLQDVQSSSSIDELIGSLNLQRIRPVLNVMADLLHKNIINRHIDQPMLAPSSSSSSEKKKNQANATRNVPMLNVTRNIEMQPIYIPVQMADELHYNRNTEENTNKSASHSDSLMEASLHTKIPEVVFSNNWLNTPTKHNDFAIFEYRKHYDNMIHEYRNLSQYIQSPATPGNQHQQSILDNGIAIRPGEIINANADVIIGKPNGIDASFIGYRSSIDMAERNIGMQTSSKMKAWAPSTIPISPPRIIENRAAPRIVGYTAYNIIHVNSRPTRISNSYPKYITPSSYLLQSFPGGLEPSTTYLSLNKHNNIYGSEHQISNINSQLYNNEIVEIMQVPQIFSTRYPATIRYPLSFGSQPFRSKYMPKSSRVIHPSIVPAFSAHQLISFQSNVLSHNINMNVSPLTFNKDHLNDYPVITDVKGGQRFSALPQMSLIQIPPHKSRVDVQLTPQRTQLYQEALEFYKTIQPTTFKQRTQYISQVFNNIIDRNLISFNVNKINNTLNSSRVEKTQSVANKQSKNVINWIDSNSIATNKQFVYVIPKNRTIAINKHPNMSKWNSSSISDSNQLLSAKKNANILGSSIDPLEFSTAKDLGFSIYNLKNKNTPSMTNISNILYLATGDGFHNNQSFTSDIISSFAPATRTAAMQSIWGYQSHIANSSILPSPLTLQLTSLIMIPSKIKNQLNSNLNIRPENTLFRKNSLRFEKKHYGSTTSLDIWPNSTQNIRMSEPITKSSVEQSSSIYKKPIKGQTKHKPFLTITEFKKTIKEIPILLTWSTTTGTTTDMISNKITPTSSYNVLAIENRNTSRSIRQSKTKASVSIEPFLSSTKSRININDYIDINSNAISINHSGNISNHSDIFLESSEVMLFTGIKKNYVADRLNTYYSEKKVYRNKSSASERESTTTTIKQLSIFRTAELNFPLNTDNTHDNGIVKPSTLSLESSFIPNAITRNKEYIYSKNTSHSSSMNYDKTSMESSAKNTHENVLKNVLAKTSLINMENIGSSNRPNTLVTTDYPNKVNDVDINEDSNTFFEEETESHIHLNNILLGGVLIAMPSKFSKESNLKTLNNCNPSCKSSKNEICSAISGHGNRCECRLGFVRIFPDRPCKPTYTHELHIPTNRIGSYILNFNQEFLNASSNQFRYLSSIILDAIDRMIMQSDLRDEYYGVRLKKFSASTNDGIIAQLLLQLSENRDEKHIEAVLKKNLRLSNYSIGGTDLHMPKDSINSLTIQDFNECKHKTFNDCSMNATCFNLVGSYTCVCRDGYADESENTNYPGRKCSDKVIGCNKCNYHGICITPNLSEISICECFGWYTGSTCQLNLKILLISLIVMITVIVVLIACLLFNYAKIKVPNRGNLKTPSDYNHPYIMTSSRKLQSDALPWKQRSNERQAILIDSNSECSHYSASSHTKNKKNIAKRQRRSPIVGNNHNIDLHGSQIDDTKASQRNYSQTVMIPRAKYSHPNALPHTHLMQQSAVAEVEKTSLGSSNKNVIELSLDNGALVSAGFEVSAIVSDQGVDSNRLAHQFTENEYEKTPSHLSKVQKTSEHIAKPSVATIDCSSGQIQTMDTWMNNIHTHVLSSDVRSFDETMVQVVRKTMYQSFDMQTQSHTNEELNIMTERDLGSTFLLPHTHLYMPEKIESDMSGFESI</sequence>
<evidence type="ECO:0000259" key="8">
    <source>
        <dbReference type="PROSITE" id="PS50024"/>
    </source>
</evidence>
<dbReference type="FunFam" id="2.10.25.10:FF:000038">
    <property type="entry name" value="Fibrillin 2"/>
    <property type="match status" value="1"/>
</dbReference>
<organism evidence="10 11">
    <name type="scientific">Drosophila albomicans</name>
    <name type="common">Fruit fly</name>
    <dbReference type="NCBI Taxonomy" id="7291"/>
    <lineage>
        <taxon>Eukaryota</taxon>
        <taxon>Metazoa</taxon>
        <taxon>Ecdysozoa</taxon>
        <taxon>Arthropoda</taxon>
        <taxon>Hexapoda</taxon>
        <taxon>Insecta</taxon>
        <taxon>Pterygota</taxon>
        <taxon>Neoptera</taxon>
        <taxon>Endopterygota</taxon>
        <taxon>Diptera</taxon>
        <taxon>Brachycera</taxon>
        <taxon>Muscomorpha</taxon>
        <taxon>Ephydroidea</taxon>
        <taxon>Drosophilidae</taxon>
        <taxon>Drosophila</taxon>
    </lineage>
</organism>
<dbReference type="RefSeq" id="XP_051862218.1">
    <property type="nucleotide sequence ID" value="XM_052006258.1"/>
</dbReference>
<feature type="region of interest" description="Disordered" evidence="6">
    <location>
        <begin position="314"/>
        <end position="335"/>
    </location>
</feature>
<feature type="domain" description="SEA" evidence="8">
    <location>
        <begin position="1375"/>
        <end position="1501"/>
    </location>
</feature>
<dbReference type="PROSITE" id="PS01187">
    <property type="entry name" value="EGF_CA"/>
    <property type="match status" value="1"/>
</dbReference>
<dbReference type="Pfam" id="PF01390">
    <property type="entry name" value="SEA"/>
    <property type="match status" value="1"/>
</dbReference>
<dbReference type="PROSITE" id="PS50026">
    <property type="entry name" value="EGF_3"/>
    <property type="match status" value="1"/>
</dbReference>
<comment type="caution">
    <text evidence="5">Lacks conserved residue(s) required for the propagation of feature annotation.</text>
</comment>
<dbReference type="InterPro" id="IPR036364">
    <property type="entry name" value="SEA_dom_sf"/>
</dbReference>
<gene>
    <name evidence="11" type="primary">LOC127565783</name>
</gene>
<keyword evidence="1 5" id="KW-0245">EGF-like domain</keyword>
<dbReference type="SUPFAM" id="SSF82671">
    <property type="entry name" value="SEA domain"/>
    <property type="match status" value="1"/>
</dbReference>
<proteinExistence type="predicted"/>
<feature type="domain" description="EGF-like" evidence="9">
    <location>
        <begin position="1498"/>
        <end position="1534"/>
    </location>
</feature>
<dbReference type="PROSITE" id="PS00010">
    <property type="entry name" value="ASX_HYDROXYL"/>
    <property type="match status" value="1"/>
</dbReference>
<evidence type="ECO:0000256" key="3">
    <source>
        <dbReference type="ARBA" id="ARBA00022737"/>
    </source>
</evidence>
<dbReference type="GeneID" id="127565783"/>
<evidence type="ECO:0000313" key="10">
    <source>
        <dbReference type="Proteomes" id="UP000515160"/>
    </source>
</evidence>
<name>A0A9C6T6A8_DROAB</name>
<keyword evidence="7" id="KW-0812">Transmembrane</keyword>
<dbReference type="SMART" id="SM00181">
    <property type="entry name" value="EGF"/>
    <property type="match status" value="2"/>
</dbReference>
<evidence type="ECO:0000256" key="6">
    <source>
        <dbReference type="SAM" id="MobiDB-lite"/>
    </source>
</evidence>
<dbReference type="PROSITE" id="PS50024">
    <property type="entry name" value="SEA"/>
    <property type="match status" value="1"/>
</dbReference>
<dbReference type="PANTHER" id="PTHR24039:SF52">
    <property type="entry name" value="EGF-LIKE DOMAIN-CONTAINING PROTEIN"/>
    <property type="match status" value="1"/>
</dbReference>
<keyword evidence="4" id="KW-1015">Disulfide bond</keyword>
<evidence type="ECO:0000256" key="2">
    <source>
        <dbReference type="ARBA" id="ARBA00022729"/>
    </source>
</evidence>
<dbReference type="InterPro" id="IPR000152">
    <property type="entry name" value="EGF-type_Asp/Asn_hydroxyl_site"/>
</dbReference>
<feature type="compositionally biased region" description="Basic residues" evidence="6">
    <location>
        <begin position="1675"/>
        <end position="1687"/>
    </location>
</feature>
<keyword evidence="3" id="KW-0677">Repeat</keyword>
<dbReference type="CDD" id="cd00054">
    <property type="entry name" value="EGF_CA"/>
    <property type="match status" value="1"/>
</dbReference>
<keyword evidence="10" id="KW-1185">Reference proteome</keyword>
<accession>A0A9C6T6A8</accession>
<evidence type="ECO:0000256" key="7">
    <source>
        <dbReference type="SAM" id="Phobius"/>
    </source>
</evidence>
<dbReference type="PANTHER" id="PTHR24039">
    <property type="entry name" value="FIBRILLIN-RELATED"/>
    <property type="match status" value="1"/>
</dbReference>
<keyword evidence="7" id="KW-0472">Membrane</keyword>
<feature type="transmembrane region" description="Helical" evidence="7">
    <location>
        <begin position="1589"/>
        <end position="1610"/>
    </location>
</feature>
<evidence type="ECO:0000313" key="11">
    <source>
        <dbReference type="RefSeq" id="XP_051862218.1"/>
    </source>
</evidence>
<keyword evidence="7" id="KW-1133">Transmembrane helix</keyword>
<dbReference type="Gene3D" id="3.30.70.960">
    <property type="entry name" value="SEA domain"/>
    <property type="match status" value="1"/>
</dbReference>
<dbReference type="SMART" id="SM00179">
    <property type="entry name" value="EGF_CA"/>
    <property type="match status" value="1"/>
</dbReference>
<dbReference type="InterPro" id="IPR000082">
    <property type="entry name" value="SEA_dom"/>
</dbReference>
<keyword evidence="2" id="KW-0732">Signal</keyword>
<dbReference type="InterPro" id="IPR049883">
    <property type="entry name" value="NOTCH1_EGF-like"/>
</dbReference>
<dbReference type="Proteomes" id="UP000515160">
    <property type="component" value="Chromosome 4"/>
</dbReference>
<evidence type="ECO:0000256" key="5">
    <source>
        <dbReference type="PROSITE-ProRule" id="PRU00076"/>
    </source>
</evidence>
<reference evidence="11" key="1">
    <citation type="submission" date="2025-08" db="UniProtKB">
        <authorList>
            <consortium name="RefSeq"/>
        </authorList>
    </citation>
    <scope>IDENTIFICATION</scope>
    <source>
        <strain evidence="11">15112-1751.03</strain>
        <tissue evidence="11">Whole Adult</tissue>
    </source>
</reference>
<protein>
    <submittedName>
        <fullName evidence="11">Uncharacterized protein LOC127565783 isoform X2</fullName>
    </submittedName>
</protein>
<evidence type="ECO:0000256" key="1">
    <source>
        <dbReference type="ARBA" id="ARBA00022536"/>
    </source>
</evidence>
<dbReference type="Gene3D" id="2.10.25.10">
    <property type="entry name" value="Laminin"/>
    <property type="match status" value="1"/>
</dbReference>
<dbReference type="Pfam" id="PF07645">
    <property type="entry name" value="EGF_CA"/>
    <property type="match status" value="1"/>
</dbReference>
<dbReference type="OrthoDB" id="10040649at2759"/>
<dbReference type="InterPro" id="IPR001881">
    <property type="entry name" value="EGF-like_Ca-bd_dom"/>
</dbReference>
<dbReference type="PROSITE" id="PS00022">
    <property type="entry name" value="EGF_1"/>
    <property type="match status" value="1"/>
</dbReference>
<dbReference type="GO" id="GO:0005509">
    <property type="term" value="F:calcium ion binding"/>
    <property type="evidence" value="ECO:0007669"/>
    <property type="project" value="InterPro"/>
</dbReference>
<feature type="region of interest" description="Disordered" evidence="6">
    <location>
        <begin position="1667"/>
        <end position="1709"/>
    </location>
</feature>